<evidence type="ECO:0000313" key="19">
    <source>
        <dbReference type="Proteomes" id="UP001523566"/>
    </source>
</evidence>
<evidence type="ECO:0000259" key="17">
    <source>
        <dbReference type="Pfam" id="PF24877"/>
    </source>
</evidence>
<evidence type="ECO:0000256" key="7">
    <source>
        <dbReference type="ARBA" id="ARBA00023004"/>
    </source>
</evidence>
<dbReference type="RefSeq" id="WP_262065322.1">
    <property type="nucleotide sequence ID" value="NZ_JAMXOD010000004.1"/>
</dbReference>
<dbReference type="PANTHER" id="PTHR43661">
    <property type="entry name" value="D-XYLONATE DEHYDRATASE"/>
    <property type="match status" value="1"/>
</dbReference>
<comment type="subunit">
    <text evidence="15">Homodimer.</text>
</comment>
<keyword evidence="7 15" id="KW-0408">Iron</keyword>
<dbReference type="InterPro" id="IPR042096">
    <property type="entry name" value="Dihydro-acid_dehy_C"/>
</dbReference>
<comment type="caution">
    <text evidence="18">The sequence shown here is derived from an EMBL/GenBank/DDBJ whole genome shotgun (WGS) entry which is preliminary data.</text>
</comment>
<evidence type="ECO:0000256" key="14">
    <source>
        <dbReference type="ARBA" id="ARBA00029490"/>
    </source>
</evidence>
<comment type="catalytic activity">
    <reaction evidence="11">
        <text>(2R)-2,3-dihydroxy-3-methylbutanoate = 3-methyl-2-oxobutanoate + H2O</text>
        <dbReference type="Rhea" id="RHEA:24809"/>
        <dbReference type="ChEBI" id="CHEBI:11851"/>
        <dbReference type="ChEBI" id="CHEBI:15377"/>
        <dbReference type="ChEBI" id="CHEBI:49072"/>
        <dbReference type="EC" id="4.2.1.9"/>
    </reaction>
    <physiologicalReaction direction="left-to-right" evidence="11">
        <dbReference type="Rhea" id="RHEA:24810"/>
    </physiologicalReaction>
</comment>
<dbReference type="NCBIfam" id="TIGR00110">
    <property type="entry name" value="ilvD"/>
    <property type="match status" value="1"/>
</dbReference>
<evidence type="ECO:0000256" key="15">
    <source>
        <dbReference type="HAMAP-Rule" id="MF_00012"/>
    </source>
</evidence>
<dbReference type="InterPro" id="IPR004404">
    <property type="entry name" value="DihydroxyA_deHydtase"/>
</dbReference>
<dbReference type="InterPro" id="IPR056740">
    <property type="entry name" value="ILV_EDD_C"/>
</dbReference>
<dbReference type="Pfam" id="PF24877">
    <property type="entry name" value="ILV_EDD_C"/>
    <property type="match status" value="1"/>
</dbReference>
<feature type="domain" description="Dihydroxy-acid/6-phosphogluconate dehydratase C-terminal" evidence="17">
    <location>
        <begin position="358"/>
        <end position="549"/>
    </location>
</feature>
<dbReference type="SUPFAM" id="SSF143975">
    <property type="entry name" value="IlvD/EDD N-terminal domain-like"/>
    <property type="match status" value="1"/>
</dbReference>
<dbReference type="GO" id="GO:0004160">
    <property type="term" value="F:dihydroxy-acid dehydratase activity"/>
    <property type="evidence" value="ECO:0007669"/>
    <property type="project" value="UniProtKB-EC"/>
</dbReference>
<feature type="binding site" description="via carbamate group" evidence="15">
    <location>
        <position position="121"/>
    </location>
    <ligand>
        <name>Mg(2+)</name>
        <dbReference type="ChEBI" id="CHEBI:18420"/>
    </ligand>
</feature>
<feature type="binding site" evidence="15">
    <location>
        <position position="442"/>
    </location>
    <ligand>
        <name>Mg(2+)</name>
        <dbReference type="ChEBI" id="CHEBI:18420"/>
    </ligand>
</feature>
<keyword evidence="9 15" id="KW-0456">Lyase</keyword>
<reference evidence="18 19" key="1">
    <citation type="journal article" date="2022" name="Genome Biol. Evol.">
        <title>Host diet, physiology and behaviors set the stage for Lachnospiraceae cladogenesis.</title>
        <authorList>
            <person name="Vera-Ponce De Leon A."/>
            <person name="Schneider M."/>
            <person name="Jahnes B.C."/>
            <person name="Sadowski V."/>
            <person name="Camuy-Velez L.A."/>
            <person name="Duan J."/>
            <person name="Sabree Z.L."/>
        </authorList>
    </citation>
    <scope>NUCLEOTIDE SEQUENCE [LARGE SCALE GENOMIC DNA]</scope>
    <source>
        <strain evidence="18 19">PAL113</strain>
    </source>
</reference>
<evidence type="ECO:0000256" key="11">
    <source>
        <dbReference type="ARBA" id="ARBA00029304"/>
    </source>
</evidence>
<keyword evidence="5 15" id="KW-0479">Metal-binding</keyword>
<feature type="modified residue" description="N6-carboxylysine" evidence="15">
    <location>
        <position position="121"/>
    </location>
</feature>
<comment type="similarity">
    <text evidence="2 15">Belongs to the IlvD/Edd family.</text>
</comment>
<evidence type="ECO:0000256" key="1">
    <source>
        <dbReference type="ARBA" id="ARBA00001946"/>
    </source>
</evidence>
<keyword evidence="3 15" id="KW-0028">Amino-acid biosynthesis</keyword>
<evidence type="ECO:0000256" key="8">
    <source>
        <dbReference type="ARBA" id="ARBA00023014"/>
    </source>
</evidence>
<keyword evidence="8 15" id="KW-0411">Iron-sulfur</keyword>
<organism evidence="18 19">
    <name type="scientific">Aequitasia blattaphilus</name>
    <dbReference type="NCBI Taxonomy" id="2949332"/>
    <lineage>
        <taxon>Bacteria</taxon>
        <taxon>Bacillati</taxon>
        <taxon>Bacillota</taxon>
        <taxon>Clostridia</taxon>
        <taxon>Lachnospirales</taxon>
        <taxon>Lachnospiraceae</taxon>
        <taxon>Aequitasia</taxon>
    </lineage>
</organism>
<evidence type="ECO:0000313" key="18">
    <source>
        <dbReference type="EMBL" id="MCP1101535.1"/>
    </source>
</evidence>
<evidence type="ECO:0000256" key="2">
    <source>
        <dbReference type="ARBA" id="ARBA00006486"/>
    </source>
</evidence>
<feature type="active site" description="Proton acceptor" evidence="15">
    <location>
        <position position="468"/>
    </location>
</feature>
<dbReference type="Proteomes" id="UP001523566">
    <property type="component" value="Unassembled WGS sequence"/>
</dbReference>
<keyword evidence="10 15" id="KW-0100">Branched-chain amino acid biosynthesis</keyword>
<keyword evidence="4 15" id="KW-0001">2Fe-2S</keyword>
<comment type="caution">
    <text evidence="15">Lacks conserved residue(s) required for the propagation of feature annotation.</text>
</comment>
<dbReference type="PROSITE" id="PS00887">
    <property type="entry name" value="ILVD_EDD_2"/>
    <property type="match status" value="1"/>
</dbReference>
<dbReference type="InterPro" id="IPR037237">
    <property type="entry name" value="IlvD/EDD_N"/>
</dbReference>
<name>A0ABT1E6S3_9FIRM</name>
<evidence type="ECO:0000256" key="3">
    <source>
        <dbReference type="ARBA" id="ARBA00022605"/>
    </source>
</evidence>
<comment type="pathway">
    <text evidence="13 15">Amino-acid biosynthesis; L-isoleucine biosynthesis; L-isoleucine from 2-oxobutanoate: step 3/4.</text>
</comment>
<proteinExistence type="inferred from homology"/>
<dbReference type="NCBIfam" id="NF002068">
    <property type="entry name" value="PRK00911.1"/>
    <property type="match status" value="1"/>
</dbReference>
<keyword evidence="19" id="KW-1185">Reference proteome</keyword>
<evidence type="ECO:0000256" key="13">
    <source>
        <dbReference type="ARBA" id="ARBA00029437"/>
    </source>
</evidence>
<dbReference type="SUPFAM" id="SSF52016">
    <property type="entry name" value="LeuD/IlvD-like"/>
    <property type="match status" value="1"/>
</dbReference>
<comment type="catalytic activity">
    <reaction evidence="15">
        <text>(2R,3R)-2,3-dihydroxy-3-methylpentanoate = (S)-3-methyl-2-oxopentanoate + H2O</text>
        <dbReference type="Rhea" id="RHEA:27694"/>
        <dbReference type="ChEBI" id="CHEBI:15377"/>
        <dbReference type="ChEBI" id="CHEBI:35146"/>
        <dbReference type="ChEBI" id="CHEBI:49258"/>
        <dbReference type="EC" id="4.2.1.9"/>
    </reaction>
</comment>
<sequence length="558" mass="59098">MKSDAVKTGKQQAPHRSLFNAAGFTKEERERPLVGIVSSYNEIVPGHVNLDKIVDGVKLGVAMAGGTPVVFPAIAVCDGIAMGHTGMKYSLVTRDLIADSTEAMAIAHQFDALVMVPNCDKNVPGLLMAAARVNVPTIFVSGGPMLAGKMFGKKTSLSSMFEAVGANAAGLMSDEDLEEFENKACPTCGSCSGMYTANSMNCLTEVLGMGLSGNGTIPAVYSDRIRLAKHAGMQVMELYRKGIKPRDIMTEEAILNALTVDMALGCSTNSMLHLPAIAHEIGMDFEIDFANGISEKTPNLCHLAPAGNTYMEDLNGAGGVYAVMKELDKKSLLHTECMTVTTKTVKENLEGVQNLDADVIRPIENPYSETGGIAVLKGNLAPDGSVVKRSAVVEEMLVHEGPARIFDCEEDAIDAIKKGCIVAGDVVVIRYVGPKGGPGMPEMLNPTSAIAGMGLGSSVALITDGRFSGASRGASIGHVSPEAAVGGPIALIEEGDIIRINIPEYTLEVQVSDDEMEKRKQNWVPRKPNITSGYLTRYASMVTSGNRGAILEVPKCEE</sequence>
<gene>
    <name evidence="15 18" type="primary">ilvD</name>
    <name evidence="18" type="ORF">NK125_03790</name>
</gene>
<accession>A0ABT1E6S3</accession>
<feature type="binding site" evidence="15">
    <location>
        <position position="78"/>
    </location>
    <ligand>
        <name>Mg(2+)</name>
        <dbReference type="ChEBI" id="CHEBI:18420"/>
    </ligand>
</feature>
<dbReference type="PANTHER" id="PTHR43661:SF3">
    <property type="entry name" value="D-XYLONATE DEHYDRATASE YAGF-RELATED"/>
    <property type="match status" value="1"/>
</dbReference>
<evidence type="ECO:0000256" key="6">
    <source>
        <dbReference type="ARBA" id="ARBA00022842"/>
    </source>
</evidence>
<dbReference type="Gene3D" id="3.50.30.80">
    <property type="entry name" value="IlvD/EDD C-terminal domain-like"/>
    <property type="match status" value="1"/>
</dbReference>
<evidence type="ECO:0000256" key="12">
    <source>
        <dbReference type="ARBA" id="ARBA00029436"/>
    </source>
</evidence>
<comment type="cofactor">
    <cofactor evidence="15">
        <name>[2Fe-2S] cluster</name>
        <dbReference type="ChEBI" id="CHEBI:190135"/>
    </cofactor>
    <text evidence="15">Binds 1 [2Fe-2S] cluster per subunit. This cluster acts as a Lewis acid cofactor.</text>
</comment>
<dbReference type="InterPro" id="IPR020558">
    <property type="entry name" value="DiOHA_6PGluconate_deHydtase_CS"/>
</dbReference>
<evidence type="ECO:0000259" key="16">
    <source>
        <dbReference type="Pfam" id="PF00920"/>
    </source>
</evidence>
<dbReference type="PROSITE" id="PS00886">
    <property type="entry name" value="ILVD_EDD_1"/>
    <property type="match status" value="1"/>
</dbReference>
<keyword evidence="6 15" id="KW-0460">Magnesium</keyword>
<comment type="cofactor">
    <cofactor evidence="1 15">
        <name>Mg(2+)</name>
        <dbReference type="ChEBI" id="CHEBI:18420"/>
    </cofactor>
</comment>
<comment type="pathway">
    <text evidence="12 15">Amino-acid biosynthesis; L-valine biosynthesis; L-valine from pyruvate: step 3/4.</text>
</comment>
<dbReference type="HAMAP" id="MF_00012">
    <property type="entry name" value="IlvD"/>
    <property type="match status" value="1"/>
</dbReference>
<dbReference type="Pfam" id="PF00920">
    <property type="entry name" value="ILVD_EDD_N"/>
    <property type="match status" value="1"/>
</dbReference>
<dbReference type="EC" id="4.2.1.9" evidence="14 15"/>
<dbReference type="EMBL" id="JAMZFW010000004">
    <property type="protein sequence ID" value="MCP1101535.1"/>
    <property type="molecule type" value="Genomic_DNA"/>
</dbReference>
<protein>
    <recommendedName>
        <fullName evidence="14 15">Dihydroxy-acid dehydratase</fullName>
        <shortName evidence="15">DAD</shortName>
        <ecNumber evidence="14 15">4.2.1.9</ecNumber>
    </recommendedName>
</protein>
<feature type="domain" description="Dihydroxy-acid/6-phosphogluconate dehydratase N-terminal" evidence="16">
    <location>
        <begin position="31"/>
        <end position="348"/>
    </location>
</feature>
<evidence type="ECO:0000256" key="9">
    <source>
        <dbReference type="ARBA" id="ARBA00023239"/>
    </source>
</evidence>
<feature type="binding site" evidence="15">
    <location>
        <position position="120"/>
    </location>
    <ligand>
        <name>Mg(2+)</name>
        <dbReference type="ChEBI" id="CHEBI:18420"/>
    </ligand>
</feature>
<comment type="function">
    <text evidence="15">Functions in the biosynthesis of branched-chain amino acids. Catalyzes the dehydration of (2R,3R)-2,3-dihydroxy-3-methylpentanoate (2,3-dihydroxy-3-methylvalerate) into 2-oxo-3-methylpentanoate (2-oxo-3-methylvalerate) and of (2R)-2,3-dihydroxy-3-methylbutanoate (2,3-dihydroxyisovalerate) into 2-oxo-3-methylbutanoate (2-oxoisovalerate), the penultimate precursor to L-isoleucine and L-valine, respectively.</text>
</comment>
<dbReference type="InterPro" id="IPR000581">
    <property type="entry name" value="ILV_EDD_N"/>
</dbReference>
<evidence type="ECO:0000256" key="4">
    <source>
        <dbReference type="ARBA" id="ARBA00022714"/>
    </source>
</evidence>
<evidence type="ECO:0000256" key="5">
    <source>
        <dbReference type="ARBA" id="ARBA00022723"/>
    </source>
</evidence>
<evidence type="ECO:0000256" key="10">
    <source>
        <dbReference type="ARBA" id="ARBA00023304"/>
    </source>
</evidence>